<evidence type="ECO:0000313" key="3">
    <source>
        <dbReference type="RefSeq" id="XP_018321878.1"/>
    </source>
</evidence>
<protein>
    <submittedName>
        <fullName evidence="3 4">F-box/LRR-repeat protein 4-like</fullName>
    </submittedName>
</protein>
<dbReference type="GeneID" id="108734728"/>
<reference evidence="3 4" key="1">
    <citation type="submission" date="2025-04" db="UniProtKB">
        <authorList>
            <consortium name="RefSeq"/>
        </authorList>
    </citation>
    <scope>IDENTIFICATION</scope>
    <source>
        <tissue evidence="3 4">Entire body</tissue>
    </source>
</reference>
<evidence type="ECO:0000313" key="4">
    <source>
        <dbReference type="RefSeq" id="XP_018321879.1"/>
    </source>
</evidence>
<dbReference type="InterPro" id="IPR036047">
    <property type="entry name" value="F-box-like_dom_sf"/>
</dbReference>
<dbReference type="SUPFAM" id="SSF52047">
    <property type="entry name" value="RNI-like"/>
    <property type="match status" value="1"/>
</dbReference>
<sequence length="380" mass="43430">MSDINNVSGNRRCSFEGIEPHRKKSKVSELLSQVIGTQEVITSQTTNYFAKLPHEVVLCIFKYLDFQSISKCALLCRSFWLASQDGILYQKVCLKYSYHPKHIESYVSKISFPKKLQIIYKHYDKGKPPDDYSHFDNQIIKLLNKCGGCVVSLYVENCRSEEVSLQLSKCSNLRKLHLLRCKGSFRTLPELHNLTNLRFCLCEVPVFIVGELLKSNQRLRILSLTDTTNLQTNTIADIIGNYNPQMEKLYICEKRKVRAKGLRSIAKCPNLRVLELTGGPFHCDPEDSLQQLAAGCTKLEKLAIYGWKSITDENLEPILQTCTQLKVLDLRGLNITVRSCREAALSLPFLKTLDVYKCSRIKKAQLVKLNKEFPEINITN</sequence>
<dbReference type="SUPFAM" id="SSF81383">
    <property type="entry name" value="F-box domain"/>
    <property type="match status" value="1"/>
</dbReference>
<dbReference type="PROSITE" id="PS50181">
    <property type="entry name" value="FBOX"/>
    <property type="match status" value="1"/>
</dbReference>
<dbReference type="AlphaFoldDB" id="A0A1W4WP49"/>
<accession>A0A1W4WP49</accession>
<evidence type="ECO:0000313" key="2">
    <source>
        <dbReference type="Proteomes" id="UP000192223"/>
    </source>
</evidence>
<dbReference type="Gene3D" id="3.80.10.10">
    <property type="entry name" value="Ribonuclease Inhibitor"/>
    <property type="match status" value="1"/>
</dbReference>
<dbReference type="PANTHER" id="PTHR13318:SF190">
    <property type="entry name" value="PARTNER OF PAIRED, ISOFORM B"/>
    <property type="match status" value="1"/>
</dbReference>
<dbReference type="InterPro" id="IPR032675">
    <property type="entry name" value="LRR_dom_sf"/>
</dbReference>
<dbReference type="KEGG" id="apln:108734728"/>
<dbReference type="SMART" id="SM00256">
    <property type="entry name" value="FBOX"/>
    <property type="match status" value="1"/>
</dbReference>
<dbReference type="RefSeq" id="XP_018321879.1">
    <property type="nucleotide sequence ID" value="XM_018466377.1"/>
</dbReference>
<dbReference type="PANTHER" id="PTHR13318">
    <property type="entry name" value="PARTNER OF PAIRED, ISOFORM B-RELATED"/>
    <property type="match status" value="1"/>
</dbReference>
<evidence type="ECO:0000259" key="1">
    <source>
        <dbReference type="PROSITE" id="PS50181"/>
    </source>
</evidence>
<name>A0A1W4WP49_AGRPL</name>
<dbReference type="GO" id="GO:0019005">
    <property type="term" value="C:SCF ubiquitin ligase complex"/>
    <property type="evidence" value="ECO:0007669"/>
    <property type="project" value="TreeGrafter"/>
</dbReference>
<keyword evidence="2" id="KW-1185">Reference proteome</keyword>
<dbReference type="STRING" id="224129.A0A1W4WP49"/>
<dbReference type="RefSeq" id="XP_018321878.1">
    <property type="nucleotide sequence ID" value="XM_018466376.1"/>
</dbReference>
<feature type="domain" description="F-box" evidence="1">
    <location>
        <begin position="46"/>
        <end position="92"/>
    </location>
</feature>
<dbReference type="OrthoDB" id="2153609at2759"/>
<dbReference type="InterPro" id="IPR001810">
    <property type="entry name" value="F-box_dom"/>
</dbReference>
<dbReference type="Gene3D" id="1.20.1280.50">
    <property type="match status" value="1"/>
</dbReference>
<dbReference type="Pfam" id="PF12937">
    <property type="entry name" value="F-box-like"/>
    <property type="match status" value="1"/>
</dbReference>
<proteinExistence type="predicted"/>
<dbReference type="GO" id="GO:0031146">
    <property type="term" value="P:SCF-dependent proteasomal ubiquitin-dependent protein catabolic process"/>
    <property type="evidence" value="ECO:0007669"/>
    <property type="project" value="TreeGrafter"/>
</dbReference>
<organism evidence="2 3">
    <name type="scientific">Agrilus planipennis</name>
    <name type="common">Emerald ash borer</name>
    <name type="synonym">Agrilus marcopoli</name>
    <dbReference type="NCBI Taxonomy" id="224129"/>
    <lineage>
        <taxon>Eukaryota</taxon>
        <taxon>Metazoa</taxon>
        <taxon>Ecdysozoa</taxon>
        <taxon>Arthropoda</taxon>
        <taxon>Hexapoda</taxon>
        <taxon>Insecta</taxon>
        <taxon>Pterygota</taxon>
        <taxon>Neoptera</taxon>
        <taxon>Endopterygota</taxon>
        <taxon>Coleoptera</taxon>
        <taxon>Polyphaga</taxon>
        <taxon>Elateriformia</taxon>
        <taxon>Buprestoidea</taxon>
        <taxon>Buprestidae</taxon>
        <taxon>Agrilinae</taxon>
        <taxon>Agrilus</taxon>
    </lineage>
</organism>
<dbReference type="Proteomes" id="UP000192223">
    <property type="component" value="Unplaced"/>
</dbReference>
<gene>
    <name evidence="3 4" type="primary">LOC108734728</name>
</gene>